<name>A0A9D6Z4A4_9BACT</name>
<sequence length="131" mass="14339">MQEIGAGPNYRAAIDAGKNRVYFWCFGDVLNVAGVAGIADDAKTACGLMKSGFTVLVDFTGIKLFGVPDVLQKVQATVLDAGFRKIASVWTEDNFAKFVVDSSAHKLKDRGYEDRRGVFKDRAEAEAWLDK</sequence>
<evidence type="ECO:0000313" key="2">
    <source>
        <dbReference type="Proteomes" id="UP000807825"/>
    </source>
</evidence>
<gene>
    <name evidence="1" type="ORF">HY912_12630</name>
</gene>
<evidence type="ECO:0000313" key="1">
    <source>
        <dbReference type="EMBL" id="MBI5250332.1"/>
    </source>
</evidence>
<dbReference type="AlphaFoldDB" id="A0A9D6Z4A4"/>
<reference evidence="1" key="1">
    <citation type="submission" date="2020-07" db="EMBL/GenBank/DDBJ databases">
        <title>Huge and variable diversity of episymbiotic CPR bacteria and DPANN archaea in groundwater ecosystems.</title>
        <authorList>
            <person name="He C.Y."/>
            <person name="Keren R."/>
            <person name="Whittaker M."/>
            <person name="Farag I.F."/>
            <person name="Doudna J."/>
            <person name="Cate J.H.D."/>
            <person name="Banfield J.F."/>
        </authorList>
    </citation>
    <scope>NUCLEOTIDE SEQUENCE</scope>
    <source>
        <strain evidence="1">NC_groundwater_1664_Pr3_B-0.1um_52_9</strain>
    </source>
</reference>
<dbReference type="Proteomes" id="UP000807825">
    <property type="component" value="Unassembled WGS sequence"/>
</dbReference>
<proteinExistence type="predicted"/>
<accession>A0A9D6Z4A4</accession>
<protein>
    <submittedName>
        <fullName evidence="1">Uncharacterized protein</fullName>
    </submittedName>
</protein>
<comment type="caution">
    <text evidence="1">The sequence shown here is derived from an EMBL/GenBank/DDBJ whole genome shotgun (WGS) entry which is preliminary data.</text>
</comment>
<organism evidence="1 2">
    <name type="scientific">Desulfomonile tiedjei</name>
    <dbReference type="NCBI Taxonomy" id="2358"/>
    <lineage>
        <taxon>Bacteria</taxon>
        <taxon>Pseudomonadati</taxon>
        <taxon>Thermodesulfobacteriota</taxon>
        <taxon>Desulfomonilia</taxon>
        <taxon>Desulfomonilales</taxon>
        <taxon>Desulfomonilaceae</taxon>
        <taxon>Desulfomonile</taxon>
    </lineage>
</organism>
<dbReference type="EMBL" id="JACRDE010000334">
    <property type="protein sequence ID" value="MBI5250332.1"/>
    <property type="molecule type" value="Genomic_DNA"/>
</dbReference>